<organism evidence="1">
    <name type="scientific">bioreactor metagenome</name>
    <dbReference type="NCBI Taxonomy" id="1076179"/>
    <lineage>
        <taxon>unclassified sequences</taxon>
        <taxon>metagenomes</taxon>
        <taxon>ecological metagenomes</taxon>
    </lineage>
</organism>
<sequence length="74" mass="8146">MKRIISLMLVGMIVLGLSGCFTKAPKLTVTQSDIVVEVNDETFTLDSLSDYIQASDYKNNVIPFADLTIMGDMI</sequence>
<dbReference type="EMBL" id="VSSQ01020507">
    <property type="protein sequence ID" value="MPM65422.1"/>
    <property type="molecule type" value="Genomic_DNA"/>
</dbReference>
<gene>
    <name evidence="1" type="ORF">SDC9_112318</name>
</gene>
<dbReference type="AlphaFoldDB" id="A0A645BJJ6"/>
<protein>
    <submittedName>
        <fullName evidence="1">Uncharacterized protein</fullName>
    </submittedName>
</protein>
<name>A0A645BJJ6_9ZZZZ</name>
<proteinExistence type="predicted"/>
<accession>A0A645BJJ6</accession>
<evidence type="ECO:0000313" key="1">
    <source>
        <dbReference type="EMBL" id="MPM65422.1"/>
    </source>
</evidence>
<dbReference type="PROSITE" id="PS51257">
    <property type="entry name" value="PROKAR_LIPOPROTEIN"/>
    <property type="match status" value="1"/>
</dbReference>
<comment type="caution">
    <text evidence="1">The sequence shown here is derived from an EMBL/GenBank/DDBJ whole genome shotgun (WGS) entry which is preliminary data.</text>
</comment>
<reference evidence="1" key="1">
    <citation type="submission" date="2019-08" db="EMBL/GenBank/DDBJ databases">
        <authorList>
            <person name="Kucharzyk K."/>
            <person name="Murdoch R.W."/>
            <person name="Higgins S."/>
            <person name="Loffler F."/>
        </authorList>
    </citation>
    <scope>NUCLEOTIDE SEQUENCE</scope>
</reference>